<name>A0ABR7R5R5_9PROT</name>
<evidence type="ECO:0000259" key="2">
    <source>
        <dbReference type="Pfam" id="PF07331"/>
    </source>
</evidence>
<reference evidence="3 4" key="1">
    <citation type="journal article" date="2009" name="Int. J. Syst. Evol. Microbiol.">
        <title>Transfer of Teichococcus ludipueritiae and Muricoccus roseus to the genus Roseomonas, as Roseomonas ludipueritiae comb. nov. and Roseomonas rosea comb. nov., respectively, and emended description of the genus Roseomonas.</title>
        <authorList>
            <person name="Sanchez-Porro C."/>
            <person name="Gallego V."/>
            <person name="Busse H.J."/>
            <person name="Kampfer P."/>
            <person name="Ventosa A."/>
        </authorList>
    </citation>
    <scope>NUCLEOTIDE SEQUENCE [LARGE SCALE GENOMIC DNA]</scope>
    <source>
        <strain evidence="3 4">DSM 14915</strain>
    </source>
</reference>
<comment type="caution">
    <text evidence="3">The sequence shown here is derived from an EMBL/GenBank/DDBJ whole genome shotgun (WGS) entry which is preliminary data.</text>
</comment>
<gene>
    <name evidence="3" type="ORF">IBL25_08670</name>
</gene>
<accession>A0ABR7R5R5</accession>
<dbReference type="EMBL" id="JACTUZ010000025">
    <property type="protein sequence ID" value="MBC9177013.1"/>
    <property type="molecule type" value="Genomic_DNA"/>
</dbReference>
<keyword evidence="1" id="KW-0472">Membrane</keyword>
<keyword evidence="1" id="KW-0812">Transmembrane</keyword>
<organism evidence="3 4">
    <name type="scientific">Pseudoroseomonas ludipueritiae</name>
    <dbReference type="NCBI Taxonomy" id="198093"/>
    <lineage>
        <taxon>Bacteria</taxon>
        <taxon>Pseudomonadati</taxon>
        <taxon>Pseudomonadota</taxon>
        <taxon>Alphaproteobacteria</taxon>
        <taxon>Acetobacterales</taxon>
        <taxon>Acetobacteraceae</taxon>
        <taxon>Pseudoroseomonas</taxon>
    </lineage>
</organism>
<dbReference type="Proteomes" id="UP000603940">
    <property type="component" value="Unassembled WGS sequence"/>
</dbReference>
<sequence>MSGGLASWLGRDRLVALGAACIAALALAYTFTFDTVPAALMEGMGAAEFPQLICVVILLLSVCLFFARPARGDAEALPPVHACTWWTLGLCLAFFGVLALAGMLAAMFLFPIAAGLAWGERRLHVLVPSAAIMTLLIWLLFVRVFQFTLPGGLLGDALFG</sequence>
<feature type="transmembrane region" description="Helical" evidence="1">
    <location>
        <begin position="125"/>
        <end position="145"/>
    </location>
</feature>
<feature type="domain" description="DUF1468" evidence="2">
    <location>
        <begin position="19"/>
        <end position="150"/>
    </location>
</feature>
<evidence type="ECO:0000313" key="4">
    <source>
        <dbReference type="Proteomes" id="UP000603940"/>
    </source>
</evidence>
<feature type="transmembrane region" description="Helical" evidence="1">
    <location>
        <begin position="49"/>
        <end position="67"/>
    </location>
</feature>
<keyword evidence="1" id="KW-1133">Transmembrane helix</keyword>
<proteinExistence type="predicted"/>
<dbReference type="Pfam" id="PF07331">
    <property type="entry name" value="TctB"/>
    <property type="match status" value="1"/>
</dbReference>
<dbReference type="InterPro" id="IPR009936">
    <property type="entry name" value="DUF1468"/>
</dbReference>
<feature type="transmembrane region" description="Helical" evidence="1">
    <location>
        <begin position="88"/>
        <end position="113"/>
    </location>
</feature>
<evidence type="ECO:0000256" key="1">
    <source>
        <dbReference type="SAM" id="Phobius"/>
    </source>
</evidence>
<keyword evidence="4" id="KW-1185">Reference proteome</keyword>
<protein>
    <submittedName>
        <fullName evidence="3">Tripartite tricarboxylate transporter TctB family protein</fullName>
    </submittedName>
</protein>
<dbReference type="RefSeq" id="WP_187778154.1">
    <property type="nucleotide sequence ID" value="NZ_JACTUZ010000025.1"/>
</dbReference>
<evidence type="ECO:0000313" key="3">
    <source>
        <dbReference type="EMBL" id="MBC9177013.1"/>
    </source>
</evidence>